<dbReference type="Gramene" id="KXG24081">
    <property type="protein sequence ID" value="KXG24081"/>
    <property type="gene ID" value="SORBI_3008G181801"/>
</dbReference>
<sequence length="48" mass="4736">MGQGQGVLAAGYYTPPPSAGSNANAPPAVDPVNPSPTTGRPPFESSPQ</sequence>
<accession>A0A1B6PEF2</accession>
<dbReference type="AlphaFoldDB" id="A0A1B6PEF2"/>
<dbReference type="Proteomes" id="UP000000768">
    <property type="component" value="Chromosome 8"/>
</dbReference>
<reference evidence="2 3" key="1">
    <citation type="journal article" date="2009" name="Nature">
        <title>The Sorghum bicolor genome and the diversification of grasses.</title>
        <authorList>
            <person name="Paterson A.H."/>
            <person name="Bowers J.E."/>
            <person name="Bruggmann R."/>
            <person name="Dubchak I."/>
            <person name="Grimwood J."/>
            <person name="Gundlach H."/>
            <person name="Haberer G."/>
            <person name="Hellsten U."/>
            <person name="Mitros T."/>
            <person name="Poliakov A."/>
            <person name="Schmutz J."/>
            <person name="Spannagl M."/>
            <person name="Tang H."/>
            <person name="Wang X."/>
            <person name="Wicker T."/>
            <person name="Bharti A.K."/>
            <person name="Chapman J."/>
            <person name="Feltus F.A."/>
            <person name="Gowik U."/>
            <person name="Grigoriev I.V."/>
            <person name="Lyons E."/>
            <person name="Maher C.A."/>
            <person name="Martis M."/>
            <person name="Narechania A."/>
            <person name="Otillar R.P."/>
            <person name="Penning B.W."/>
            <person name="Salamov A.A."/>
            <person name="Wang Y."/>
            <person name="Zhang L."/>
            <person name="Carpita N.C."/>
            <person name="Freeling M."/>
            <person name="Gingle A.R."/>
            <person name="Hash C.T."/>
            <person name="Keller B."/>
            <person name="Klein P."/>
            <person name="Kresovich S."/>
            <person name="McCann M.C."/>
            <person name="Ming R."/>
            <person name="Peterson D.G."/>
            <person name="Mehboob-ur-Rahman"/>
            <person name="Ware D."/>
            <person name="Westhoff P."/>
            <person name="Mayer K.F."/>
            <person name="Messing J."/>
            <person name="Rokhsar D.S."/>
        </authorList>
    </citation>
    <scope>NUCLEOTIDE SEQUENCE [LARGE SCALE GENOMIC DNA]</scope>
    <source>
        <strain evidence="3">cv. BTx623</strain>
    </source>
</reference>
<feature type="compositionally biased region" description="Low complexity" evidence="1">
    <location>
        <begin position="19"/>
        <end position="36"/>
    </location>
</feature>
<evidence type="ECO:0000256" key="1">
    <source>
        <dbReference type="SAM" id="MobiDB-lite"/>
    </source>
</evidence>
<evidence type="ECO:0000313" key="3">
    <source>
        <dbReference type="Proteomes" id="UP000000768"/>
    </source>
</evidence>
<organism evidence="2 3">
    <name type="scientific">Sorghum bicolor</name>
    <name type="common">Sorghum</name>
    <name type="synonym">Sorghum vulgare</name>
    <dbReference type="NCBI Taxonomy" id="4558"/>
    <lineage>
        <taxon>Eukaryota</taxon>
        <taxon>Viridiplantae</taxon>
        <taxon>Streptophyta</taxon>
        <taxon>Embryophyta</taxon>
        <taxon>Tracheophyta</taxon>
        <taxon>Spermatophyta</taxon>
        <taxon>Magnoliopsida</taxon>
        <taxon>Liliopsida</taxon>
        <taxon>Poales</taxon>
        <taxon>Poaceae</taxon>
        <taxon>PACMAD clade</taxon>
        <taxon>Panicoideae</taxon>
        <taxon>Andropogonodae</taxon>
        <taxon>Andropogoneae</taxon>
        <taxon>Sorghinae</taxon>
        <taxon>Sorghum</taxon>
    </lineage>
</organism>
<keyword evidence="3" id="KW-1185">Reference proteome</keyword>
<reference evidence="3" key="2">
    <citation type="journal article" date="2018" name="Plant J.">
        <title>The Sorghum bicolor reference genome: improved assembly, gene annotations, a transcriptome atlas, and signatures of genome organization.</title>
        <authorList>
            <person name="McCormick R.F."/>
            <person name="Truong S.K."/>
            <person name="Sreedasyam A."/>
            <person name="Jenkins J."/>
            <person name="Shu S."/>
            <person name="Sims D."/>
            <person name="Kennedy M."/>
            <person name="Amirebrahimi M."/>
            <person name="Weers B.D."/>
            <person name="McKinley B."/>
            <person name="Mattison A."/>
            <person name="Morishige D.T."/>
            <person name="Grimwood J."/>
            <person name="Schmutz J."/>
            <person name="Mullet J.E."/>
        </authorList>
    </citation>
    <scope>NUCLEOTIDE SEQUENCE [LARGE SCALE GENOMIC DNA]</scope>
    <source>
        <strain evidence="3">cv. BTx623</strain>
    </source>
</reference>
<feature type="region of interest" description="Disordered" evidence="1">
    <location>
        <begin position="1"/>
        <end position="48"/>
    </location>
</feature>
<dbReference type="InParanoid" id="A0A1B6PEF2"/>
<dbReference type="EMBL" id="CM000767">
    <property type="protein sequence ID" value="KXG24081.1"/>
    <property type="molecule type" value="Genomic_DNA"/>
</dbReference>
<name>A0A1B6PEF2_SORBI</name>
<gene>
    <name evidence="2" type="ORF">SORBI_3008G181801</name>
</gene>
<evidence type="ECO:0000313" key="2">
    <source>
        <dbReference type="EMBL" id="KXG24081.1"/>
    </source>
</evidence>
<protein>
    <submittedName>
        <fullName evidence="2">Uncharacterized protein</fullName>
    </submittedName>
</protein>
<proteinExistence type="predicted"/>